<evidence type="ECO:0000313" key="8">
    <source>
        <dbReference type="Proteomes" id="UP000694871"/>
    </source>
</evidence>
<protein>
    <submittedName>
        <fullName evidence="9">Zinc finger protein 543-like</fullName>
    </submittedName>
</protein>
<dbReference type="PROSITE" id="PS50157">
    <property type="entry name" value="ZINC_FINGER_C2H2_2"/>
    <property type="match status" value="4"/>
</dbReference>
<feature type="domain" description="C2H2-type" evidence="7">
    <location>
        <begin position="131"/>
        <end position="158"/>
    </location>
</feature>
<dbReference type="GeneID" id="107116439"/>
<feature type="domain" description="C2H2-type" evidence="7">
    <location>
        <begin position="159"/>
        <end position="186"/>
    </location>
</feature>
<evidence type="ECO:0000256" key="1">
    <source>
        <dbReference type="ARBA" id="ARBA00022723"/>
    </source>
</evidence>
<dbReference type="SMART" id="SM00355">
    <property type="entry name" value="ZnF_C2H2"/>
    <property type="match status" value="2"/>
</dbReference>
<dbReference type="SUPFAM" id="SSF57667">
    <property type="entry name" value="beta-beta-alpha zinc fingers"/>
    <property type="match status" value="2"/>
</dbReference>
<evidence type="ECO:0000256" key="6">
    <source>
        <dbReference type="SAM" id="MobiDB-lite"/>
    </source>
</evidence>
<evidence type="ECO:0000256" key="4">
    <source>
        <dbReference type="ARBA" id="ARBA00022833"/>
    </source>
</evidence>
<feature type="domain" description="C2H2-type" evidence="7">
    <location>
        <begin position="103"/>
        <end position="130"/>
    </location>
</feature>
<sequence length="251" mass="28521">MTVEIDNGLASKERLRISSRGSQEHISFPNELTETEDDRRKEEGEEAHQQIPDKVKNEDLKENVTNRGKPMRKNVARMVEKRDGRQFNVDIPKNKIIKASNCIECSECGKRFGVSEHLKQLWRTNTGRKPFEYSVCGKRCSVSGNLQKHLTNHTGKTPLKCSACRKRYSRRGHLQLHRRMHTGEKPFESSECGKIFSHRGHLQVNQRTHTGSGGKSGSTVVNNFTLLGPRGRWVQAGRPMLRAGRVILLLG</sequence>
<name>A0ABM1KJC9_GEKJA</name>
<accession>A0ABM1KJC9</accession>
<gene>
    <name evidence="9" type="primary">LOC107116439</name>
</gene>
<feature type="compositionally biased region" description="Basic and acidic residues" evidence="6">
    <location>
        <begin position="37"/>
        <end position="64"/>
    </location>
</feature>
<dbReference type="Gene3D" id="3.30.160.60">
    <property type="entry name" value="Classic Zinc Finger"/>
    <property type="match status" value="4"/>
</dbReference>
<dbReference type="PANTHER" id="PTHR23235:SF120">
    <property type="entry name" value="KRUPPEL-LIKE FACTOR 15"/>
    <property type="match status" value="1"/>
</dbReference>
<dbReference type="RefSeq" id="XP_015273816.1">
    <property type="nucleotide sequence ID" value="XM_015418330.1"/>
</dbReference>
<evidence type="ECO:0000256" key="3">
    <source>
        <dbReference type="ARBA" id="ARBA00022771"/>
    </source>
</evidence>
<dbReference type="PANTHER" id="PTHR23235">
    <property type="entry name" value="KRUEPPEL-LIKE TRANSCRIPTION FACTOR"/>
    <property type="match status" value="1"/>
</dbReference>
<feature type="region of interest" description="Disordered" evidence="6">
    <location>
        <begin position="1"/>
        <end position="68"/>
    </location>
</feature>
<evidence type="ECO:0000256" key="2">
    <source>
        <dbReference type="ARBA" id="ARBA00022737"/>
    </source>
</evidence>
<keyword evidence="2" id="KW-0677">Repeat</keyword>
<feature type="domain" description="C2H2-type" evidence="7">
    <location>
        <begin position="187"/>
        <end position="214"/>
    </location>
</feature>
<keyword evidence="1" id="KW-0479">Metal-binding</keyword>
<dbReference type="PROSITE" id="PS00028">
    <property type="entry name" value="ZINC_FINGER_C2H2_1"/>
    <property type="match status" value="1"/>
</dbReference>
<keyword evidence="8" id="KW-1185">Reference proteome</keyword>
<dbReference type="InterPro" id="IPR036236">
    <property type="entry name" value="Znf_C2H2_sf"/>
</dbReference>
<dbReference type="Pfam" id="PF00096">
    <property type="entry name" value="zf-C2H2"/>
    <property type="match status" value="1"/>
</dbReference>
<keyword evidence="4" id="KW-0862">Zinc</keyword>
<evidence type="ECO:0000259" key="7">
    <source>
        <dbReference type="PROSITE" id="PS50157"/>
    </source>
</evidence>
<organism evidence="8 9">
    <name type="scientific">Gekko japonicus</name>
    <name type="common">Schlegel's Japanese gecko</name>
    <dbReference type="NCBI Taxonomy" id="146911"/>
    <lineage>
        <taxon>Eukaryota</taxon>
        <taxon>Metazoa</taxon>
        <taxon>Chordata</taxon>
        <taxon>Craniata</taxon>
        <taxon>Vertebrata</taxon>
        <taxon>Euteleostomi</taxon>
        <taxon>Lepidosauria</taxon>
        <taxon>Squamata</taxon>
        <taxon>Bifurcata</taxon>
        <taxon>Gekkota</taxon>
        <taxon>Gekkonidae</taxon>
        <taxon>Gekkoninae</taxon>
        <taxon>Gekko</taxon>
    </lineage>
</organism>
<proteinExistence type="predicted"/>
<reference evidence="9" key="1">
    <citation type="submission" date="2025-08" db="UniProtKB">
        <authorList>
            <consortium name="RefSeq"/>
        </authorList>
    </citation>
    <scope>IDENTIFICATION</scope>
</reference>
<evidence type="ECO:0000256" key="5">
    <source>
        <dbReference type="PROSITE-ProRule" id="PRU00042"/>
    </source>
</evidence>
<dbReference type="InterPro" id="IPR013087">
    <property type="entry name" value="Znf_C2H2_type"/>
</dbReference>
<evidence type="ECO:0000313" key="9">
    <source>
        <dbReference type="RefSeq" id="XP_015273816.1"/>
    </source>
</evidence>
<dbReference type="Proteomes" id="UP000694871">
    <property type="component" value="Unplaced"/>
</dbReference>
<keyword evidence="3 5" id="KW-0863">Zinc-finger</keyword>